<evidence type="ECO:0000313" key="3">
    <source>
        <dbReference type="Proteomes" id="UP000199125"/>
    </source>
</evidence>
<sequence length="166" mass="17768">MTTPTELMDTVIEMSRGALETPGQRPFAAIVVREGRIIGRGINRVAERSDPTAHGEVEAIRDACASHGPSLAGCDLYTSCEPCIMCVAAAELAGISRIFYAASFAGAGKALAPLWPDFVPRYTAAQAHVCQPLDQRPDRAIQIGEEPATAILKEWAQRMADSAQKT</sequence>
<dbReference type="CDD" id="cd01285">
    <property type="entry name" value="nucleoside_deaminase"/>
    <property type="match status" value="1"/>
</dbReference>
<accession>A0A1H6MDP7</accession>
<name>A0A1H6MDP7_9RHOB</name>
<gene>
    <name evidence="2" type="ORF">SAMN04488075_2180</name>
</gene>
<dbReference type="SUPFAM" id="SSF53927">
    <property type="entry name" value="Cytidine deaminase-like"/>
    <property type="match status" value="1"/>
</dbReference>
<dbReference type="InterPro" id="IPR002125">
    <property type="entry name" value="CMP_dCMP_dom"/>
</dbReference>
<dbReference type="Gene3D" id="3.40.140.10">
    <property type="entry name" value="Cytidine Deaminase, domain 2"/>
    <property type="match status" value="1"/>
</dbReference>
<dbReference type="AlphaFoldDB" id="A0A1H6MDP7"/>
<feature type="domain" description="CMP/dCMP-type deaminase" evidence="1">
    <location>
        <begin position="2"/>
        <end position="122"/>
    </location>
</feature>
<dbReference type="PROSITE" id="PS51747">
    <property type="entry name" value="CYT_DCMP_DEAMINASES_2"/>
    <property type="match status" value="1"/>
</dbReference>
<dbReference type="GO" id="GO:0047974">
    <property type="term" value="F:guanosine deaminase activity"/>
    <property type="evidence" value="ECO:0007669"/>
    <property type="project" value="TreeGrafter"/>
</dbReference>
<protein>
    <submittedName>
        <fullName evidence="2">tRNA(Arg) A34 adenosine deaminase TadA</fullName>
    </submittedName>
</protein>
<dbReference type="InterPro" id="IPR016193">
    <property type="entry name" value="Cytidine_deaminase-like"/>
</dbReference>
<organism evidence="2 3">
    <name type="scientific">Paracoccus alkenifer</name>
    <dbReference type="NCBI Taxonomy" id="65735"/>
    <lineage>
        <taxon>Bacteria</taxon>
        <taxon>Pseudomonadati</taxon>
        <taxon>Pseudomonadota</taxon>
        <taxon>Alphaproteobacteria</taxon>
        <taxon>Rhodobacterales</taxon>
        <taxon>Paracoccaceae</taxon>
        <taxon>Paracoccus</taxon>
    </lineage>
</organism>
<evidence type="ECO:0000259" key="1">
    <source>
        <dbReference type="PROSITE" id="PS51747"/>
    </source>
</evidence>
<dbReference type="Pfam" id="PF00383">
    <property type="entry name" value="dCMP_cyt_deam_1"/>
    <property type="match status" value="1"/>
</dbReference>
<reference evidence="3" key="1">
    <citation type="submission" date="2016-10" db="EMBL/GenBank/DDBJ databases">
        <authorList>
            <person name="Varghese N."/>
            <person name="Submissions S."/>
        </authorList>
    </citation>
    <scope>NUCLEOTIDE SEQUENCE [LARGE SCALE GENOMIC DNA]</scope>
    <source>
        <strain evidence="3">DSM 11593</strain>
    </source>
</reference>
<keyword evidence="3" id="KW-1185">Reference proteome</keyword>
<proteinExistence type="predicted"/>
<dbReference type="PANTHER" id="PTHR11079:SF161">
    <property type="entry name" value="CMP_DCMP-TYPE DEAMINASE DOMAIN-CONTAINING PROTEIN"/>
    <property type="match status" value="1"/>
</dbReference>
<evidence type="ECO:0000313" key="2">
    <source>
        <dbReference type="EMBL" id="SEH99681.1"/>
    </source>
</evidence>
<dbReference type="RefSeq" id="WP_218139112.1">
    <property type="nucleotide sequence ID" value="NZ_FNXG01000003.1"/>
</dbReference>
<dbReference type="GO" id="GO:0006152">
    <property type="term" value="P:purine nucleoside catabolic process"/>
    <property type="evidence" value="ECO:0007669"/>
    <property type="project" value="TreeGrafter"/>
</dbReference>
<dbReference type="PANTHER" id="PTHR11079">
    <property type="entry name" value="CYTOSINE DEAMINASE FAMILY MEMBER"/>
    <property type="match status" value="1"/>
</dbReference>
<dbReference type="Proteomes" id="UP000199125">
    <property type="component" value="Unassembled WGS sequence"/>
</dbReference>
<dbReference type="EMBL" id="FNXG01000003">
    <property type="protein sequence ID" value="SEH99681.1"/>
    <property type="molecule type" value="Genomic_DNA"/>
</dbReference>
<dbReference type="STRING" id="65735.SAMN04488075_2180"/>